<evidence type="ECO:0000256" key="1">
    <source>
        <dbReference type="ARBA" id="ARBA00000822"/>
    </source>
</evidence>
<evidence type="ECO:0000256" key="11">
    <source>
        <dbReference type="ARBA" id="ARBA00023295"/>
    </source>
</evidence>
<feature type="transmembrane region" description="Helical" evidence="16">
    <location>
        <begin position="1113"/>
        <end position="1133"/>
    </location>
</feature>
<dbReference type="Proteomes" id="UP000245956">
    <property type="component" value="Unassembled WGS sequence"/>
</dbReference>
<dbReference type="GO" id="GO:0005576">
    <property type="term" value="C:extracellular region"/>
    <property type="evidence" value="ECO:0007669"/>
    <property type="project" value="UniProtKB-SubCell"/>
</dbReference>
<feature type="domain" description="Chitin-binding type-1" evidence="18">
    <location>
        <begin position="381"/>
        <end position="451"/>
    </location>
</feature>
<dbReference type="InterPro" id="IPR018392">
    <property type="entry name" value="LysM"/>
</dbReference>
<dbReference type="Gene3D" id="3.30.60.10">
    <property type="entry name" value="Endochitinase-like"/>
    <property type="match status" value="1"/>
</dbReference>
<dbReference type="SUPFAM" id="SSF54106">
    <property type="entry name" value="LysM domain"/>
    <property type="match status" value="2"/>
</dbReference>
<comment type="subcellular location">
    <subcellularLocation>
        <location evidence="2">Secreted</location>
    </subcellularLocation>
</comment>
<dbReference type="InterPro" id="IPR001223">
    <property type="entry name" value="Glyco_hydro18_cat"/>
</dbReference>
<dbReference type="Pfam" id="PF00187">
    <property type="entry name" value="Chitin_bind_1"/>
    <property type="match status" value="1"/>
</dbReference>
<evidence type="ECO:0000256" key="17">
    <source>
        <dbReference type="SAM" id="SignalP"/>
    </source>
</evidence>
<dbReference type="GO" id="GO:0008061">
    <property type="term" value="F:chitin binding"/>
    <property type="evidence" value="ECO:0007669"/>
    <property type="project" value="UniProtKB-UniRule"/>
</dbReference>
<comment type="caution">
    <text evidence="21">The sequence shown here is derived from an EMBL/GenBank/DDBJ whole genome shotgun (WGS) entry which is preliminary data.</text>
</comment>
<dbReference type="InterPro" id="IPR036779">
    <property type="entry name" value="LysM_dom_sf"/>
</dbReference>
<evidence type="ECO:0000313" key="21">
    <source>
        <dbReference type="EMBL" id="PWI76619.1"/>
    </source>
</evidence>
<dbReference type="Gene3D" id="3.10.350.10">
    <property type="entry name" value="LysM domain"/>
    <property type="match status" value="2"/>
</dbReference>
<keyword evidence="10" id="KW-0119">Carbohydrate metabolism</keyword>
<accession>A0A2U3EQ45</accession>
<dbReference type="InterPro" id="IPR036861">
    <property type="entry name" value="Endochitinase-like_sf"/>
</dbReference>
<dbReference type="PANTHER" id="PTHR47700:SF2">
    <property type="entry name" value="CHITINASE"/>
    <property type="match status" value="1"/>
</dbReference>
<dbReference type="SMART" id="SM00636">
    <property type="entry name" value="Glyco_18"/>
    <property type="match status" value="1"/>
</dbReference>
<dbReference type="SUPFAM" id="SSF57016">
    <property type="entry name" value="Plant lectins/antimicrobial peptides"/>
    <property type="match status" value="1"/>
</dbReference>
<name>A0A2U3EQ45_PURLI</name>
<dbReference type="Gene3D" id="3.20.20.80">
    <property type="entry name" value="Glycosidases"/>
    <property type="match status" value="1"/>
</dbReference>
<dbReference type="GO" id="GO:0006032">
    <property type="term" value="P:chitin catabolic process"/>
    <property type="evidence" value="ECO:0007669"/>
    <property type="project" value="UniProtKB-KW"/>
</dbReference>
<dbReference type="CDD" id="cd00118">
    <property type="entry name" value="LysM"/>
    <property type="match status" value="1"/>
</dbReference>
<dbReference type="PROSITE" id="PS51910">
    <property type="entry name" value="GH18_2"/>
    <property type="match status" value="1"/>
</dbReference>
<dbReference type="CDD" id="cd02878">
    <property type="entry name" value="GH18_zymocin_alpha"/>
    <property type="match status" value="1"/>
</dbReference>
<evidence type="ECO:0000256" key="15">
    <source>
        <dbReference type="RuleBase" id="RU000489"/>
    </source>
</evidence>
<feature type="domain" description="LysM" evidence="19">
    <location>
        <begin position="256"/>
        <end position="301"/>
    </location>
</feature>
<keyword evidence="16" id="KW-0472">Membrane</keyword>
<keyword evidence="11 15" id="KW-0326">Glycosidase</keyword>
<dbReference type="InterPro" id="IPR001579">
    <property type="entry name" value="Glyco_hydro_18_chit_AS"/>
</dbReference>
<feature type="signal peptide" evidence="17">
    <location>
        <begin position="1"/>
        <end position="24"/>
    </location>
</feature>
<dbReference type="InterPro" id="IPR001002">
    <property type="entry name" value="Chitin-bd_1"/>
</dbReference>
<dbReference type="SMART" id="SM00257">
    <property type="entry name" value="LysM"/>
    <property type="match status" value="2"/>
</dbReference>
<feature type="disulfide bond" evidence="14">
    <location>
        <begin position="411"/>
        <end position="425"/>
    </location>
</feature>
<dbReference type="EMBL" id="LCWV01000001">
    <property type="protein sequence ID" value="PWI76619.1"/>
    <property type="molecule type" value="Genomic_DNA"/>
</dbReference>
<evidence type="ECO:0000259" key="18">
    <source>
        <dbReference type="PROSITE" id="PS50941"/>
    </source>
</evidence>
<protein>
    <recommendedName>
        <fullName evidence="4">chitinase</fullName>
        <ecNumber evidence="4">3.2.1.14</ecNumber>
    </recommendedName>
</protein>
<reference evidence="21 22" key="1">
    <citation type="journal article" date="2016" name="Front. Microbiol.">
        <title>Genome and transcriptome sequences reveal the specific parasitism of the nematophagous Purpureocillium lilacinum 36-1.</title>
        <authorList>
            <person name="Xie J."/>
            <person name="Li S."/>
            <person name="Mo C."/>
            <person name="Xiao X."/>
            <person name="Peng D."/>
            <person name="Wang G."/>
            <person name="Xiao Y."/>
        </authorList>
    </citation>
    <scope>NUCLEOTIDE SEQUENCE [LARGE SCALE GENOMIC DNA]</scope>
    <source>
        <strain evidence="21 22">36-1</strain>
    </source>
</reference>
<organism evidence="21 22">
    <name type="scientific">Purpureocillium lilacinum</name>
    <name type="common">Paecilomyces lilacinus</name>
    <dbReference type="NCBI Taxonomy" id="33203"/>
    <lineage>
        <taxon>Eukaryota</taxon>
        <taxon>Fungi</taxon>
        <taxon>Dikarya</taxon>
        <taxon>Ascomycota</taxon>
        <taxon>Pezizomycotina</taxon>
        <taxon>Sordariomycetes</taxon>
        <taxon>Hypocreomycetidae</taxon>
        <taxon>Hypocreales</taxon>
        <taxon>Ophiocordycipitaceae</taxon>
        <taxon>Purpureocillium</taxon>
    </lineage>
</organism>
<dbReference type="SUPFAM" id="SSF54556">
    <property type="entry name" value="Chitinase insertion domain"/>
    <property type="match status" value="1"/>
</dbReference>
<feature type="domain" description="GH18" evidence="20">
    <location>
        <begin position="463"/>
        <end position="837"/>
    </location>
</feature>
<evidence type="ECO:0000256" key="14">
    <source>
        <dbReference type="PROSITE-ProRule" id="PRU00261"/>
    </source>
</evidence>
<keyword evidence="7 15" id="KW-0378">Hydrolase</keyword>
<gene>
    <name evidence="21" type="ORF">PCL_03813</name>
</gene>
<keyword evidence="6 14" id="KW-0147">Chitin-binding</keyword>
<comment type="caution">
    <text evidence="14">Lacks conserved residue(s) required for the propagation of feature annotation.</text>
</comment>
<dbReference type="Gene3D" id="3.10.50.10">
    <property type="match status" value="1"/>
</dbReference>
<dbReference type="GO" id="GO:0008843">
    <property type="term" value="F:endochitinase activity"/>
    <property type="evidence" value="ECO:0007669"/>
    <property type="project" value="UniProtKB-EC"/>
</dbReference>
<keyword evidence="12" id="KW-0624">Polysaccharide degradation</keyword>
<dbReference type="PROSITE" id="PS51782">
    <property type="entry name" value="LYSM"/>
    <property type="match status" value="2"/>
</dbReference>
<evidence type="ECO:0000256" key="6">
    <source>
        <dbReference type="ARBA" id="ARBA00022669"/>
    </source>
</evidence>
<feature type="domain" description="LysM" evidence="19">
    <location>
        <begin position="320"/>
        <end position="368"/>
    </location>
</feature>
<comment type="catalytic activity">
    <reaction evidence="1">
        <text>Random endo-hydrolysis of N-acetyl-beta-D-glucosaminide (1-&gt;4)-beta-linkages in chitin and chitodextrins.</text>
        <dbReference type="EC" id="3.2.1.14"/>
    </reaction>
</comment>
<evidence type="ECO:0000256" key="16">
    <source>
        <dbReference type="SAM" id="Phobius"/>
    </source>
</evidence>
<dbReference type="Pfam" id="PF00704">
    <property type="entry name" value="Glyco_hydro_18"/>
    <property type="match status" value="1"/>
</dbReference>
<sequence length="1230" mass="135747">MTTVSWLLMLVYVWLSFHVTTASGDDLPQFFARCPGLCEQTGPNPANWSYVHHMDDLNYCDQTLLLDLNVQTSTDELASILTLRACVSTGDEAFGNRPSDVIGKRINALHVSEECGAKSSRLQVSPGYSTAESRSAYRFPPKKEDVAQATHHLLSFMKKAAQCGTTILFAKSASAVVGMYSGAQVSKSSTADFLSSFEVQASQGALAWQVCDSKNELAEVQLAVRDWTRGYCMTETRPALEKGAMTMLVMPRAECRTIEVQLGDSCASLATRCNISGDDLTKYNTQAGFCANLRPKQYICCSDGALPDFRPKPEQDGTCATYTVKADDGCSAIAESFSLKTEDLEILNKKTWGWAGCKYLQVGQKICLSLGDPPMPAPTSNAMCGPQVPNTKKPPPGTNYADLNPCPLNACCDVWGFCGTTVDFCKATPADTGAPGTARPGTNGCIQHCSMYIERNAQKPSQFFSIGYFEAFNKHRPCLNMQVKSINTSAFTHIHFAFASVSSTFEVNISDVKVQFDEFTKLKNVKKILSFGGWTFSTDPATFYLFRQATDPIHQTDFVNNLVQFVNAYDIDGLDFDWEYPGAPDIPDIPPGTHAEAENYLSFLRALRKVLPQRITLSVALPASYWYLAPYPVFRMAAVVDYYVYMTYDLHGQWDVNNKWAIHGCPAGNCLRSHINKTEMHDALVMITKAGVDSTKLVVGITSYGRSFRMTDAACRGPLCTFTGGPRDSHAFHGRCTDTGGYISNAEIDEIVSYPDRYSTVEDYYDESSDSNILVYGDDSGSDWVAYMDGDVKSKRIEFIRSINFAGVADWAVDLESFTGDYPEEDSDPDDPEIDVSDLEKLLCPIDMNPGSMRALLEKSDTIPSICRAQFAAKILHQDLDDAVTKYAEAATGFDDLFGYYADWLKDSINSRLEDFMSFEDGKGNKYFKCHWRYGIVDDSGPCTGMPQFWKDLISYTVTYELQDERGFFDALEEELGIEKDWVRFGIQQSPPGCDTTGDDYWLPGAPIRHCRRIYQTRVGFPMRVDKDRINVGNPKALIEAAMPNITMLQISSLAAYGELVMSCYDLTNPENTNTDVVVAMSMPVYQLQEAVDNMKEIKSIGEKARDAKKKDLILMILGIVLLILPFAGELLGPVVGSATQVARLALLISEAGNAALTIADIIKDPASAPFAILGLLVGAAGTGKVSRSDTFHKAFKIREALDSSKLAKFSHSFREKDAIVQKLVKSCKK</sequence>
<dbReference type="GO" id="GO:0000272">
    <property type="term" value="P:polysaccharide catabolic process"/>
    <property type="evidence" value="ECO:0007669"/>
    <property type="project" value="UniProtKB-KW"/>
</dbReference>
<dbReference type="CDD" id="cd00035">
    <property type="entry name" value="ChtBD1"/>
    <property type="match status" value="1"/>
</dbReference>
<feature type="chain" id="PRO_5015650030" description="chitinase" evidence="17">
    <location>
        <begin position="25"/>
        <end position="1230"/>
    </location>
</feature>
<evidence type="ECO:0000256" key="7">
    <source>
        <dbReference type="ARBA" id="ARBA00022801"/>
    </source>
</evidence>
<dbReference type="InterPro" id="IPR029070">
    <property type="entry name" value="Chitinase_insertion_sf"/>
</dbReference>
<keyword evidence="17" id="KW-0732">Signal</keyword>
<dbReference type="InterPro" id="IPR017853">
    <property type="entry name" value="GH"/>
</dbReference>
<evidence type="ECO:0000256" key="9">
    <source>
        <dbReference type="ARBA" id="ARBA00023026"/>
    </source>
</evidence>
<dbReference type="InterPro" id="IPR053214">
    <property type="entry name" value="LysM12-like"/>
</dbReference>
<evidence type="ECO:0000259" key="20">
    <source>
        <dbReference type="PROSITE" id="PS51910"/>
    </source>
</evidence>
<dbReference type="PROSITE" id="PS01095">
    <property type="entry name" value="GH18_1"/>
    <property type="match status" value="1"/>
</dbReference>
<evidence type="ECO:0000256" key="10">
    <source>
        <dbReference type="ARBA" id="ARBA00023277"/>
    </source>
</evidence>
<evidence type="ECO:0000313" key="22">
    <source>
        <dbReference type="Proteomes" id="UP000245956"/>
    </source>
</evidence>
<evidence type="ECO:0000256" key="8">
    <source>
        <dbReference type="ARBA" id="ARBA00023024"/>
    </source>
</evidence>
<proteinExistence type="inferred from homology"/>
<dbReference type="Pfam" id="PF01476">
    <property type="entry name" value="LysM"/>
    <property type="match status" value="2"/>
</dbReference>
<keyword evidence="16" id="KW-0812">Transmembrane</keyword>
<keyword evidence="16" id="KW-1133">Transmembrane helix</keyword>
<keyword evidence="5" id="KW-0964">Secreted</keyword>
<comment type="similarity">
    <text evidence="3">Belongs to the glycosyl hydrolase 18 family. Chitinase class V subfamily.</text>
</comment>
<dbReference type="AlphaFoldDB" id="A0A2U3EQ45"/>
<evidence type="ECO:0000256" key="12">
    <source>
        <dbReference type="ARBA" id="ARBA00023326"/>
    </source>
</evidence>
<dbReference type="SUPFAM" id="SSF51445">
    <property type="entry name" value="(Trans)glycosidases"/>
    <property type="match status" value="1"/>
</dbReference>
<dbReference type="PROSITE" id="PS50941">
    <property type="entry name" value="CHIT_BIND_I_2"/>
    <property type="match status" value="1"/>
</dbReference>
<evidence type="ECO:0000256" key="3">
    <source>
        <dbReference type="ARBA" id="ARBA00008682"/>
    </source>
</evidence>
<keyword evidence="9" id="KW-0843">Virulence</keyword>
<dbReference type="InterPro" id="IPR011583">
    <property type="entry name" value="Chitinase_II/V-like_cat"/>
</dbReference>
<dbReference type="EC" id="3.2.1.14" evidence="4"/>
<evidence type="ECO:0000256" key="13">
    <source>
        <dbReference type="ARBA" id="ARBA00044955"/>
    </source>
</evidence>
<feature type="disulfide bond" evidence="14">
    <location>
        <begin position="445"/>
        <end position="449"/>
    </location>
</feature>
<evidence type="ECO:0000256" key="5">
    <source>
        <dbReference type="ARBA" id="ARBA00022525"/>
    </source>
</evidence>
<evidence type="ECO:0000256" key="2">
    <source>
        <dbReference type="ARBA" id="ARBA00004613"/>
    </source>
</evidence>
<evidence type="ECO:0000256" key="4">
    <source>
        <dbReference type="ARBA" id="ARBA00012729"/>
    </source>
</evidence>
<feature type="disulfide bond" evidence="14">
    <location>
        <begin position="406"/>
        <end position="418"/>
    </location>
</feature>
<evidence type="ECO:0000259" key="19">
    <source>
        <dbReference type="PROSITE" id="PS51782"/>
    </source>
</evidence>
<dbReference type="PANTHER" id="PTHR47700">
    <property type="entry name" value="V CHITINASE, PUTATIVE (AFU_ORTHOLOGUE AFUA_6G13720)-RELATED"/>
    <property type="match status" value="1"/>
</dbReference>
<keyword evidence="14" id="KW-1015">Disulfide bond</keyword>
<comment type="similarity">
    <text evidence="13">Belongs to the secreted LysM effector family.</text>
</comment>
<keyword evidence="8" id="KW-0146">Chitin degradation</keyword>